<accession>A0A370L2Q2</accession>
<dbReference type="GO" id="GO:0035888">
    <property type="term" value="F:isoguanine deaminase activity"/>
    <property type="evidence" value="ECO:0007669"/>
    <property type="project" value="TreeGrafter"/>
</dbReference>
<dbReference type="CDD" id="cd01293">
    <property type="entry name" value="Bact_CD"/>
    <property type="match status" value="1"/>
</dbReference>
<feature type="domain" description="Amidohydrolase 3" evidence="1">
    <location>
        <begin position="214"/>
        <end position="423"/>
    </location>
</feature>
<dbReference type="InterPro" id="IPR052349">
    <property type="entry name" value="Metallo-hydrolase_Enzymes"/>
</dbReference>
<dbReference type="SUPFAM" id="SSF51556">
    <property type="entry name" value="Metallo-dependent hydrolases"/>
    <property type="match status" value="1"/>
</dbReference>
<dbReference type="EC" id="3.5.4.1" evidence="2"/>
<dbReference type="InterPro" id="IPR013108">
    <property type="entry name" value="Amidohydro_3"/>
</dbReference>
<dbReference type="NCBIfam" id="NF005759">
    <property type="entry name" value="PRK07583.1"/>
    <property type="match status" value="1"/>
</dbReference>
<proteinExistence type="predicted"/>
<keyword evidence="2" id="KW-0378">Hydrolase</keyword>
<gene>
    <name evidence="2" type="ORF">DWE98_18665</name>
</gene>
<sequence>MTTGFAAIPAASVYRLTNARSPLCLIEGADLAADRDGLALVDLGIADGRVASILPAGTETPDAGPGFDLDGGIVLPRLVDAHVHLDKGHIWPRRRNPDGTFMGALENVMADREANWSAEDVRTRMEFGLRCAFAHGTAALRTHIDSVGKQIGISWPVLAELREKWAGRIVLQGSPLFGIQLALDGEHMRAVTDVVKAHGDGIFGCVTYMIPEIGAALDIVFRNAIEHGFDLDFHVDETNDPEARTLEHIADAALRHRFAGKILAGHCCSLAVQMPEDEARIIAKVGEAGIAVVSLPMCNMYLQDRQGGRTPRWRGVTALHELKAAGVPVMIASDNTRDPFYAYGDLDLIEVLREGTRILQLDHSGTDWANAVARTPAAIMGHAGKGVIAPGRAADLILTRARDWTEFFARPQADRTVLVDGKPIDRALPDHRELDHLMGRSV</sequence>
<dbReference type="SUPFAM" id="SSF51338">
    <property type="entry name" value="Composite domain of metallo-dependent hydrolases"/>
    <property type="match status" value="1"/>
</dbReference>
<dbReference type="Gene3D" id="3.20.20.140">
    <property type="entry name" value="Metal-dependent hydrolases"/>
    <property type="match status" value="1"/>
</dbReference>
<organism evidence="2 3">
    <name type="scientific">Bosea caraganae</name>
    <dbReference type="NCBI Taxonomy" id="2763117"/>
    <lineage>
        <taxon>Bacteria</taxon>
        <taxon>Pseudomonadati</taxon>
        <taxon>Pseudomonadota</taxon>
        <taxon>Alphaproteobacteria</taxon>
        <taxon>Hyphomicrobiales</taxon>
        <taxon>Boseaceae</taxon>
        <taxon>Bosea</taxon>
    </lineage>
</organism>
<dbReference type="Gene3D" id="2.30.40.10">
    <property type="entry name" value="Urease, subunit C, domain 1"/>
    <property type="match status" value="1"/>
</dbReference>
<dbReference type="Pfam" id="PF07969">
    <property type="entry name" value="Amidohydro_3"/>
    <property type="match status" value="1"/>
</dbReference>
<dbReference type="InterPro" id="IPR032466">
    <property type="entry name" value="Metal_Hydrolase"/>
</dbReference>
<dbReference type="RefSeq" id="WP_114830799.1">
    <property type="nucleotide sequence ID" value="NZ_QQTO01000005.1"/>
</dbReference>
<keyword evidence="3" id="KW-1185">Reference proteome</keyword>
<reference evidence="3" key="1">
    <citation type="submission" date="2018-07" db="EMBL/GenBank/DDBJ databases">
        <authorList>
            <person name="Safronova V.I."/>
            <person name="Chirak E.R."/>
            <person name="Sazanova A.L."/>
        </authorList>
    </citation>
    <scope>NUCLEOTIDE SEQUENCE [LARGE SCALE GENOMIC DNA]</scope>
    <source>
        <strain evidence="3">RCAM04685</strain>
    </source>
</reference>
<evidence type="ECO:0000313" key="3">
    <source>
        <dbReference type="Proteomes" id="UP000255207"/>
    </source>
</evidence>
<comment type="caution">
    <text evidence="2">The sequence shown here is derived from an EMBL/GenBank/DDBJ whole genome shotgun (WGS) entry which is preliminary data.</text>
</comment>
<dbReference type="EMBL" id="QQTP01000010">
    <property type="protein sequence ID" value="RDJ22469.1"/>
    <property type="molecule type" value="Genomic_DNA"/>
</dbReference>
<evidence type="ECO:0000313" key="2">
    <source>
        <dbReference type="EMBL" id="RDJ22469.1"/>
    </source>
</evidence>
<dbReference type="OrthoDB" id="9815027at2"/>
<dbReference type="Proteomes" id="UP000255207">
    <property type="component" value="Unassembled WGS sequence"/>
</dbReference>
<dbReference type="GO" id="GO:0004131">
    <property type="term" value="F:cytosine deaminase activity"/>
    <property type="evidence" value="ECO:0007669"/>
    <property type="project" value="UniProtKB-EC"/>
</dbReference>
<name>A0A370L2Q2_9HYPH</name>
<evidence type="ECO:0000259" key="1">
    <source>
        <dbReference type="Pfam" id="PF07969"/>
    </source>
</evidence>
<dbReference type="InterPro" id="IPR011059">
    <property type="entry name" value="Metal-dep_hydrolase_composite"/>
</dbReference>
<protein>
    <submittedName>
        <fullName evidence="2">Cytosine deaminase</fullName>
        <ecNumber evidence="2">3.5.4.1</ecNumber>
    </submittedName>
</protein>
<dbReference type="AlphaFoldDB" id="A0A370L2Q2"/>
<dbReference type="PANTHER" id="PTHR32027:SF0">
    <property type="entry name" value="CYTOSINE DEAMINASE"/>
    <property type="match status" value="1"/>
</dbReference>
<dbReference type="PANTHER" id="PTHR32027">
    <property type="entry name" value="CYTOSINE DEAMINASE"/>
    <property type="match status" value="1"/>
</dbReference>
<dbReference type="GO" id="GO:0006209">
    <property type="term" value="P:cytosine catabolic process"/>
    <property type="evidence" value="ECO:0007669"/>
    <property type="project" value="TreeGrafter"/>
</dbReference>